<dbReference type="Gene3D" id="3.10.450.50">
    <property type="match status" value="1"/>
</dbReference>
<dbReference type="Proteomes" id="UP001171916">
    <property type="component" value="Unassembled WGS sequence"/>
</dbReference>
<proteinExistence type="predicted"/>
<keyword evidence="2" id="KW-1185">Reference proteome</keyword>
<name>A0ABT7YED1_9BACT</name>
<reference evidence="1" key="1">
    <citation type="submission" date="2023-06" db="EMBL/GenBank/DDBJ databases">
        <title>Robiginitalea aurantiacus sp. nov. and Algoriphagus sediminis sp. nov., isolated from coastal sediment.</title>
        <authorList>
            <person name="Zhou Z.Y."/>
            <person name="An J."/>
            <person name="Jia Y.W."/>
            <person name="Du Z.J."/>
        </authorList>
    </citation>
    <scope>NUCLEOTIDE SEQUENCE</scope>
    <source>
        <strain evidence="1">C2-7</strain>
    </source>
</reference>
<dbReference type="EMBL" id="JAUEPH010000005">
    <property type="protein sequence ID" value="MDN3204878.1"/>
    <property type="molecule type" value="Genomic_DNA"/>
</dbReference>
<protein>
    <submittedName>
        <fullName evidence="1">Nuclear transport factor 2 family protein</fullName>
    </submittedName>
</protein>
<evidence type="ECO:0000313" key="2">
    <source>
        <dbReference type="Proteomes" id="UP001171916"/>
    </source>
</evidence>
<organism evidence="1 2">
    <name type="scientific">Algoriphagus sediminis</name>
    <dbReference type="NCBI Taxonomy" id="3057113"/>
    <lineage>
        <taxon>Bacteria</taxon>
        <taxon>Pseudomonadati</taxon>
        <taxon>Bacteroidota</taxon>
        <taxon>Cytophagia</taxon>
        <taxon>Cytophagales</taxon>
        <taxon>Cyclobacteriaceae</taxon>
        <taxon>Algoriphagus</taxon>
    </lineage>
</organism>
<accession>A0ABT7YED1</accession>
<sequence>MKNLIGFLVLLLGFSVSSFSQESKEKEQIAATVQLYFDGMMERDRAKLDKAFASEARLIGFRKDQYTVTEYEDWASGTASGEPRDISKYKNNLVVIHVNGTTAVAETELFWPGIYYYDYLTLLKIDGAWKIVHKSWTSRVLD</sequence>
<dbReference type="Pfam" id="PF12893">
    <property type="entry name" value="Lumazine_bd_2"/>
    <property type="match status" value="1"/>
</dbReference>
<dbReference type="InterPro" id="IPR039437">
    <property type="entry name" value="FrzH/put_lumazine-bd"/>
</dbReference>
<evidence type="ECO:0000313" key="1">
    <source>
        <dbReference type="EMBL" id="MDN3204878.1"/>
    </source>
</evidence>
<comment type="caution">
    <text evidence="1">The sequence shown here is derived from an EMBL/GenBank/DDBJ whole genome shotgun (WGS) entry which is preliminary data.</text>
</comment>
<gene>
    <name evidence="1" type="ORF">QVH07_12000</name>
</gene>
<dbReference type="SUPFAM" id="SSF54427">
    <property type="entry name" value="NTF2-like"/>
    <property type="match status" value="1"/>
</dbReference>
<dbReference type="InterPro" id="IPR032710">
    <property type="entry name" value="NTF2-like_dom_sf"/>
</dbReference>
<dbReference type="RefSeq" id="WP_290000690.1">
    <property type="nucleotide sequence ID" value="NZ_JAUEPH010000005.1"/>
</dbReference>